<dbReference type="Pfam" id="PF25973">
    <property type="entry name" value="BSH_CzcB"/>
    <property type="match status" value="1"/>
</dbReference>
<evidence type="ECO:0000259" key="2">
    <source>
        <dbReference type="Pfam" id="PF25973"/>
    </source>
</evidence>
<gene>
    <name evidence="3" type="ORF">EV695_0788</name>
</gene>
<dbReference type="InterPro" id="IPR058647">
    <property type="entry name" value="BSH_CzcB-like"/>
</dbReference>
<protein>
    <submittedName>
        <fullName evidence="3">RND family efflux transporter MFP subunit</fullName>
    </submittedName>
</protein>
<dbReference type="GO" id="GO:1990281">
    <property type="term" value="C:efflux pump complex"/>
    <property type="evidence" value="ECO:0007669"/>
    <property type="project" value="TreeGrafter"/>
</dbReference>
<organism evidence="3 4">
    <name type="scientific">Cocleimonas flava</name>
    <dbReference type="NCBI Taxonomy" id="634765"/>
    <lineage>
        <taxon>Bacteria</taxon>
        <taxon>Pseudomonadati</taxon>
        <taxon>Pseudomonadota</taxon>
        <taxon>Gammaproteobacteria</taxon>
        <taxon>Thiotrichales</taxon>
        <taxon>Thiotrichaceae</taxon>
        <taxon>Cocleimonas</taxon>
    </lineage>
</organism>
<dbReference type="InterPro" id="IPR006143">
    <property type="entry name" value="RND_pump_MFP"/>
</dbReference>
<reference evidence="3 4" key="1">
    <citation type="submission" date="2019-03" db="EMBL/GenBank/DDBJ databases">
        <title>Genomic Encyclopedia of Type Strains, Phase IV (KMG-IV): sequencing the most valuable type-strain genomes for metagenomic binning, comparative biology and taxonomic classification.</title>
        <authorList>
            <person name="Goeker M."/>
        </authorList>
    </citation>
    <scope>NUCLEOTIDE SEQUENCE [LARGE SCALE GENOMIC DNA]</scope>
    <source>
        <strain evidence="3 4">DSM 24830</strain>
    </source>
</reference>
<name>A0A4R1FAI8_9GAMM</name>
<evidence type="ECO:0000313" key="4">
    <source>
        <dbReference type="Proteomes" id="UP000294887"/>
    </source>
</evidence>
<accession>A0A4R1FAI8</accession>
<keyword evidence="4" id="KW-1185">Reference proteome</keyword>
<sequence>MDASTIKIIISKYVLLILCILMPYKIYGENKLLNVSIVPLSSVLISTKNSAPANIISTNHSTLSAEITGRVNSINTEAGSFVRKGEKLASLDCRSYLLAKKQAEAALKVAETQFNLAKKQLVRNQRLIKNGTIPRELFERTEATQQTSLADIELKKASIENTELTIERCTIKAPFSGQITQKIVQQGQLVLPGTALFQLMEDAALEVKANIPVTSINEVKGAKLIEFVSGEERIKTSIRSIIQNVDVTSRTQEVRLSLPDSTHLAAGLSGRIEWSNGNLQIPTEYIQRKGQNLGIMIAEDIVDGTGKAKFIALKNAIEGQPANIDLPQQTAIINKNQFRVSDGQLISIQ</sequence>
<comment type="similarity">
    <text evidence="1">Belongs to the membrane fusion protein (MFP) (TC 8.A.1) family.</text>
</comment>
<dbReference type="EMBL" id="SMFQ01000002">
    <property type="protein sequence ID" value="TCJ88928.1"/>
    <property type="molecule type" value="Genomic_DNA"/>
</dbReference>
<evidence type="ECO:0000313" key="3">
    <source>
        <dbReference type="EMBL" id="TCJ88928.1"/>
    </source>
</evidence>
<dbReference type="PANTHER" id="PTHR30469">
    <property type="entry name" value="MULTIDRUG RESISTANCE PROTEIN MDTA"/>
    <property type="match status" value="1"/>
</dbReference>
<dbReference type="Gene3D" id="1.10.287.470">
    <property type="entry name" value="Helix hairpin bin"/>
    <property type="match status" value="1"/>
</dbReference>
<dbReference type="SUPFAM" id="SSF111369">
    <property type="entry name" value="HlyD-like secretion proteins"/>
    <property type="match status" value="1"/>
</dbReference>
<proteinExistence type="inferred from homology"/>
<dbReference type="PANTHER" id="PTHR30469:SF15">
    <property type="entry name" value="HLYD FAMILY OF SECRETION PROTEINS"/>
    <property type="match status" value="1"/>
</dbReference>
<dbReference type="Gene3D" id="2.40.30.170">
    <property type="match status" value="1"/>
</dbReference>
<evidence type="ECO:0000256" key="1">
    <source>
        <dbReference type="ARBA" id="ARBA00009477"/>
    </source>
</evidence>
<feature type="domain" description="CzcB-like barrel-sandwich hybrid" evidence="2">
    <location>
        <begin position="63"/>
        <end position="199"/>
    </location>
</feature>
<dbReference type="AlphaFoldDB" id="A0A4R1FAI8"/>
<comment type="caution">
    <text evidence="3">The sequence shown here is derived from an EMBL/GenBank/DDBJ whole genome shotgun (WGS) entry which is preliminary data.</text>
</comment>
<dbReference type="GO" id="GO:0015562">
    <property type="term" value="F:efflux transmembrane transporter activity"/>
    <property type="evidence" value="ECO:0007669"/>
    <property type="project" value="TreeGrafter"/>
</dbReference>
<dbReference type="NCBIfam" id="TIGR01730">
    <property type="entry name" value="RND_mfp"/>
    <property type="match status" value="1"/>
</dbReference>
<dbReference type="Gene3D" id="2.40.50.100">
    <property type="match status" value="1"/>
</dbReference>
<dbReference type="Proteomes" id="UP000294887">
    <property type="component" value="Unassembled WGS sequence"/>
</dbReference>
<dbReference type="RefSeq" id="WP_207906935.1">
    <property type="nucleotide sequence ID" value="NZ_BAAAFU010000008.1"/>
</dbReference>